<dbReference type="GO" id="GO:0003774">
    <property type="term" value="F:cytoskeletal motor activity"/>
    <property type="evidence" value="ECO:0007669"/>
    <property type="project" value="InterPro"/>
</dbReference>
<dbReference type="AlphaFoldDB" id="A0A8J7RIM8"/>
<sequence length="208" mass="22573">MSRQIISITLFFTAVSLIAAAAMPASAQNSLYRDVKAQEVGDIITVILQENISGSSSSDSRRNSSTGGEASGSTSSNFLPFEPYFGSSASVNYDADERNLANQQQLLEGYLSVQIREVTERGDLIVSGSRLTEINGELHEITLDGVVRSNDVDSRNRVPSYRVANAEINYQKKQGISQSSRRPGFARRLVFYGIGAAMGAAILVRELQ</sequence>
<evidence type="ECO:0000256" key="8">
    <source>
        <dbReference type="ARBA" id="ARBA00023237"/>
    </source>
</evidence>
<dbReference type="PANTHER" id="PTHR34933:SF1">
    <property type="entry name" value="FLAGELLAR L-RING PROTEIN"/>
    <property type="match status" value="1"/>
</dbReference>
<proteinExistence type="inferred from homology"/>
<organism evidence="11 12">
    <name type="scientific">Natronogracilivirga saccharolytica</name>
    <dbReference type="NCBI Taxonomy" id="2812953"/>
    <lineage>
        <taxon>Bacteria</taxon>
        <taxon>Pseudomonadati</taxon>
        <taxon>Balneolota</taxon>
        <taxon>Balneolia</taxon>
        <taxon>Balneolales</taxon>
        <taxon>Cyclonatronaceae</taxon>
        <taxon>Natronogracilivirga</taxon>
    </lineage>
</organism>
<evidence type="ECO:0000256" key="2">
    <source>
        <dbReference type="ARBA" id="ARBA00004117"/>
    </source>
</evidence>
<evidence type="ECO:0000256" key="10">
    <source>
        <dbReference type="SAM" id="SignalP"/>
    </source>
</evidence>
<name>A0A8J7RIM8_9BACT</name>
<evidence type="ECO:0000256" key="4">
    <source>
        <dbReference type="ARBA" id="ARBA00006929"/>
    </source>
</evidence>
<comment type="function">
    <text evidence="1">Assembles around the rod to form the L-ring and probably protects the motor/basal body from shearing forces during rotation.</text>
</comment>
<gene>
    <name evidence="11" type="ORF">NATSA_04710</name>
</gene>
<keyword evidence="7" id="KW-0975">Bacterial flagellum</keyword>
<dbReference type="EMBL" id="JAFIDN010000003">
    <property type="protein sequence ID" value="MBP3191962.1"/>
    <property type="molecule type" value="Genomic_DNA"/>
</dbReference>
<keyword evidence="8" id="KW-0998">Cell outer membrane</keyword>
<evidence type="ECO:0000256" key="9">
    <source>
        <dbReference type="SAM" id="MobiDB-lite"/>
    </source>
</evidence>
<keyword evidence="11" id="KW-0966">Cell projection</keyword>
<keyword evidence="11" id="KW-0282">Flagellum</keyword>
<keyword evidence="12" id="KW-1185">Reference proteome</keyword>
<feature type="chain" id="PRO_5035296685" evidence="10">
    <location>
        <begin position="28"/>
        <end position="208"/>
    </location>
</feature>
<evidence type="ECO:0000256" key="6">
    <source>
        <dbReference type="ARBA" id="ARBA00023136"/>
    </source>
</evidence>
<comment type="caution">
    <text evidence="11">The sequence shown here is derived from an EMBL/GenBank/DDBJ whole genome shotgun (WGS) entry which is preliminary data.</text>
</comment>
<dbReference type="Proteomes" id="UP000673975">
    <property type="component" value="Unassembled WGS sequence"/>
</dbReference>
<keyword evidence="11" id="KW-0969">Cilium</keyword>
<evidence type="ECO:0000256" key="7">
    <source>
        <dbReference type="ARBA" id="ARBA00023143"/>
    </source>
</evidence>
<protein>
    <submittedName>
        <fullName evidence="11">Flagellar basal body L-ring protein FlgH</fullName>
    </submittedName>
</protein>
<evidence type="ECO:0000313" key="12">
    <source>
        <dbReference type="Proteomes" id="UP000673975"/>
    </source>
</evidence>
<comment type="similarity">
    <text evidence="4">Belongs to the FlgH family.</text>
</comment>
<accession>A0A8J7RIM8</accession>
<reference evidence="11" key="1">
    <citation type="submission" date="2021-02" db="EMBL/GenBank/DDBJ databases">
        <title>Natronogracilivirga saccharolytica gen. nov. sp. nov. a new anaerobic, haloalkiliphilic carbohydrate-fermenting bacterium from soda lake and proposing of Cyclonatronumiaceae fam. nov. in the phylum Balneolaeota.</title>
        <authorList>
            <person name="Zhilina T.N."/>
            <person name="Sorokin D.Y."/>
            <person name="Zavarzina D.G."/>
            <person name="Toshchakov S.V."/>
            <person name="Kublanov I.V."/>
        </authorList>
    </citation>
    <scope>NUCLEOTIDE SEQUENCE</scope>
    <source>
        <strain evidence="11">Z-1702</strain>
    </source>
</reference>
<feature type="region of interest" description="Disordered" evidence="9">
    <location>
        <begin position="54"/>
        <end position="75"/>
    </location>
</feature>
<evidence type="ECO:0000256" key="1">
    <source>
        <dbReference type="ARBA" id="ARBA00002591"/>
    </source>
</evidence>
<dbReference type="GO" id="GO:0009279">
    <property type="term" value="C:cell outer membrane"/>
    <property type="evidence" value="ECO:0007669"/>
    <property type="project" value="UniProtKB-SubCell"/>
</dbReference>
<keyword evidence="5 10" id="KW-0732">Signal</keyword>
<dbReference type="PANTHER" id="PTHR34933">
    <property type="entry name" value="FLAGELLAR L-RING PROTEIN"/>
    <property type="match status" value="1"/>
</dbReference>
<dbReference type="RefSeq" id="WP_210510862.1">
    <property type="nucleotide sequence ID" value="NZ_JAFIDN010000003.1"/>
</dbReference>
<evidence type="ECO:0000313" key="11">
    <source>
        <dbReference type="EMBL" id="MBP3191962.1"/>
    </source>
</evidence>
<comment type="subcellular location">
    <subcellularLocation>
        <location evidence="2">Bacterial flagellum basal body</location>
    </subcellularLocation>
    <subcellularLocation>
        <location evidence="3">Cell outer membrane</location>
    </subcellularLocation>
</comment>
<dbReference type="PRINTS" id="PR01008">
    <property type="entry name" value="FLGLRINGFLGH"/>
</dbReference>
<keyword evidence="6" id="KW-0472">Membrane</keyword>
<dbReference type="InterPro" id="IPR000527">
    <property type="entry name" value="Flag_Lring"/>
</dbReference>
<evidence type="ECO:0000256" key="3">
    <source>
        <dbReference type="ARBA" id="ARBA00004442"/>
    </source>
</evidence>
<evidence type="ECO:0000256" key="5">
    <source>
        <dbReference type="ARBA" id="ARBA00022729"/>
    </source>
</evidence>
<feature type="signal peptide" evidence="10">
    <location>
        <begin position="1"/>
        <end position="27"/>
    </location>
</feature>
<dbReference type="Pfam" id="PF02107">
    <property type="entry name" value="FlgH"/>
    <property type="match status" value="1"/>
</dbReference>
<dbReference type="GO" id="GO:0009427">
    <property type="term" value="C:bacterial-type flagellum basal body, distal rod, L ring"/>
    <property type="evidence" value="ECO:0007669"/>
    <property type="project" value="InterPro"/>
</dbReference>
<dbReference type="GO" id="GO:0071973">
    <property type="term" value="P:bacterial-type flagellum-dependent cell motility"/>
    <property type="evidence" value="ECO:0007669"/>
    <property type="project" value="InterPro"/>
</dbReference>